<dbReference type="Proteomes" id="UP000799537">
    <property type="component" value="Unassembled WGS sequence"/>
</dbReference>
<evidence type="ECO:0000313" key="2">
    <source>
        <dbReference type="EMBL" id="KAF2170832.1"/>
    </source>
</evidence>
<dbReference type="OrthoDB" id="3650924at2759"/>
<reference evidence="2" key="1">
    <citation type="journal article" date="2020" name="Stud. Mycol.">
        <title>101 Dothideomycetes genomes: a test case for predicting lifestyles and emergence of pathogens.</title>
        <authorList>
            <person name="Haridas S."/>
            <person name="Albert R."/>
            <person name="Binder M."/>
            <person name="Bloem J."/>
            <person name="Labutti K."/>
            <person name="Salamov A."/>
            <person name="Andreopoulos B."/>
            <person name="Baker S."/>
            <person name="Barry K."/>
            <person name="Bills G."/>
            <person name="Bluhm B."/>
            <person name="Cannon C."/>
            <person name="Castanera R."/>
            <person name="Culley D."/>
            <person name="Daum C."/>
            <person name="Ezra D."/>
            <person name="Gonzalez J."/>
            <person name="Henrissat B."/>
            <person name="Kuo A."/>
            <person name="Liang C."/>
            <person name="Lipzen A."/>
            <person name="Lutzoni F."/>
            <person name="Magnuson J."/>
            <person name="Mondo S."/>
            <person name="Nolan M."/>
            <person name="Ohm R."/>
            <person name="Pangilinan J."/>
            <person name="Park H.-J."/>
            <person name="Ramirez L."/>
            <person name="Alfaro M."/>
            <person name="Sun H."/>
            <person name="Tritt A."/>
            <person name="Yoshinaga Y."/>
            <person name="Zwiers L.-H."/>
            <person name="Turgeon B."/>
            <person name="Goodwin S."/>
            <person name="Spatafora J."/>
            <person name="Crous P."/>
            <person name="Grigoriev I."/>
        </authorList>
    </citation>
    <scope>NUCLEOTIDE SEQUENCE</scope>
    <source>
        <strain evidence="2">ATCC 36951</strain>
    </source>
</reference>
<keyword evidence="3" id="KW-1185">Reference proteome</keyword>
<dbReference type="PANTHER" id="PTHR33112">
    <property type="entry name" value="DOMAIN PROTEIN, PUTATIVE-RELATED"/>
    <property type="match status" value="1"/>
</dbReference>
<proteinExistence type="predicted"/>
<dbReference type="GeneID" id="54557927"/>
<dbReference type="EMBL" id="ML993584">
    <property type="protein sequence ID" value="KAF2170832.1"/>
    <property type="molecule type" value="Genomic_DNA"/>
</dbReference>
<dbReference type="AlphaFoldDB" id="A0A6A6CY76"/>
<protein>
    <recommendedName>
        <fullName evidence="1">Heterokaryon incompatibility domain-containing protein</fullName>
    </recommendedName>
</protein>
<organism evidence="2 3">
    <name type="scientific">Zasmidium cellare ATCC 36951</name>
    <dbReference type="NCBI Taxonomy" id="1080233"/>
    <lineage>
        <taxon>Eukaryota</taxon>
        <taxon>Fungi</taxon>
        <taxon>Dikarya</taxon>
        <taxon>Ascomycota</taxon>
        <taxon>Pezizomycotina</taxon>
        <taxon>Dothideomycetes</taxon>
        <taxon>Dothideomycetidae</taxon>
        <taxon>Mycosphaerellales</taxon>
        <taxon>Mycosphaerellaceae</taxon>
        <taxon>Zasmidium</taxon>
    </lineage>
</organism>
<dbReference type="PANTHER" id="PTHR33112:SF15">
    <property type="entry name" value="HETEROKARYON INCOMPATIBILITY DOMAIN-CONTAINING PROTEIN"/>
    <property type="match status" value="1"/>
</dbReference>
<dbReference type="Pfam" id="PF06985">
    <property type="entry name" value="HET"/>
    <property type="match status" value="1"/>
</dbReference>
<dbReference type="RefSeq" id="XP_033671721.1">
    <property type="nucleotide sequence ID" value="XM_033804655.1"/>
</dbReference>
<accession>A0A6A6CY76</accession>
<gene>
    <name evidence="2" type="ORF">M409DRAFT_18805</name>
</gene>
<sequence length="735" mass="83729">MEVPPTSSANRTVVPHTLCRWCRRFVLNLQSDLDDATENGQRFYSHFDDIRKLIQGAQEFQCHLCSILLVNLEERNESTGVDAIIEKTKTTNLIPSNRVLITYLQETPKYSKHPWKAFNICVGTTKADGSEPLEIAALAHLMHNLEGELEYETPKPQSKFLDIARTRLSAWTHSYEHMQLVKAWLAACITRHESCRPRPGLRKPTRLLEISGDGDMIKLVPGAASPRANYAALSYCWGQVPQLMLLRSNYSNFESGLPVSSLTMVAQDAIIVCRALAIRYLWIDAMCIVQGEDGDFKQEAARMEDVYAGSLVTLVAAAARDTTEHFLKERNPLPWMDCPLYFGDSHCYRTYVEGRVFCEYGKNIPGFFALDARGWCFQERLLSPRSLYFGSNGLHWECRGGLGCEYYPKVAAKHGALDDGLHAQNALKNTYVAINELDSDLTDPMVSFRFRELWGVVLERYFDTNLSFEKDRLVAMVGLARSLEHKFEIQASYGLWLAFLLDELLWSVDTVSNDTTRNLDIAPSWSWVNLRDCKIFCSNTLHKGEIGEEHRLVDSMSADVVEPPKATDFTASMTGDFSKRQKQDDLSDVVRLRGRLRRCVKRCTKAKRSGASVIFLDPFEYPEEKTRNAAVCRLDQATQHDQNLYCFLVRREYRTDIERTSTSHENSHVDTIWDHGLVLTRTDEGTYGYRRVGFFTDEPDARELQHVYASGGRGDDLMYLFPGLREDSKVEIAII</sequence>
<evidence type="ECO:0000313" key="3">
    <source>
        <dbReference type="Proteomes" id="UP000799537"/>
    </source>
</evidence>
<feature type="domain" description="Heterokaryon incompatibility" evidence="1">
    <location>
        <begin position="230"/>
        <end position="342"/>
    </location>
</feature>
<evidence type="ECO:0000259" key="1">
    <source>
        <dbReference type="Pfam" id="PF06985"/>
    </source>
</evidence>
<name>A0A6A6CY76_ZASCE</name>
<dbReference type="InterPro" id="IPR010730">
    <property type="entry name" value="HET"/>
</dbReference>